<name>B4RAQ0_PHEZH</name>
<dbReference type="AlphaFoldDB" id="B4RAQ0"/>
<dbReference type="SUPFAM" id="SSF54975">
    <property type="entry name" value="Acylphosphatase/BLUF domain-like"/>
    <property type="match status" value="1"/>
</dbReference>
<protein>
    <recommendedName>
        <fullName evidence="1">BLUF domain-containing protein</fullName>
    </recommendedName>
</protein>
<reference evidence="2 3" key="1">
    <citation type="journal article" date="2008" name="BMC Genomics">
        <title>Complete genome of Phenylobacterium zucineum - a novel facultative intracellular bacterium isolated from human erythroleukemia cell line K562.</title>
        <authorList>
            <person name="Luo Y."/>
            <person name="Xu X."/>
            <person name="Ding Z."/>
            <person name="Liu Z."/>
            <person name="Zhang B."/>
            <person name="Yan Z."/>
            <person name="Sun J."/>
            <person name="Hu S."/>
            <person name="Hu X."/>
        </authorList>
    </citation>
    <scope>NUCLEOTIDE SEQUENCE [LARGE SCALE GENOMIC DNA]</scope>
    <source>
        <strain evidence="2 3">HLK1</strain>
    </source>
</reference>
<dbReference type="SMART" id="SM01034">
    <property type="entry name" value="BLUF"/>
    <property type="match status" value="1"/>
</dbReference>
<dbReference type="Gene3D" id="3.30.70.100">
    <property type="match status" value="1"/>
</dbReference>
<dbReference type="PROSITE" id="PS50925">
    <property type="entry name" value="BLUF"/>
    <property type="match status" value="1"/>
</dbReference>
<keyword evidence="3" id="KW-1185">Reference proteome</keyword>
<dbReference type="InterPro" id="IPR036046">
    <property type="entry name" value="Acylphosphatase-like_dom_sf"/>
</dbReference>
<dbReference type="InterPro" id="IPR007024">
    <property type="entry name" value="BLUF_domain"/>
</dbReference>
<dbReference type="GO" id="GO:0071949">
    <property type="term" value="F:FAD binding"/>
    <property type="evidence" value="ECO:0007669"/>
    <property type="project" value="InterPro"/>
</dbReference>
<gene>
    <name evidence="2" type="ordered locus">PHZ_c3239</name>
</gene>
<dbReference type="EMBL" id="CP000747">
    <property type="protein sequence ID" value="ACG79648.1"/>
    <property type="molecule type" value="Genomic_DNA"/>
</dbReference>
<dbReference type="HOGENOM" id="CLU_097099_2_0_5"/>
<sequence length="166" mass="17587">MAPARRTDERPAPALQRLIYASAATPETAADMAGVLDDILQAGRACNAALGVTGALLVCDGWFLQLLEGPKESVRQVYGAVSSDRRHTDLRLIENRPAAVRQFGDWSLCCGVFRPDDEAFAGEPAMRDGFRPETLTPASSLGLLSILRDLQHGAGAGGLDSARPAA</sequence>
<dbReference type="GO" id="GO:0009882">
    <property type="term" value="F:blue light photoreceptor activity"/>
    <property type="evidence" value="ECO:0007669"/>
    <property type="project" value="InterPro"/>
</dbReference>
<accession>B4RAQ0</accession>
<dbReference type="Pfam" id="PF04940">
    <property type="entry name" value="BLUF"/>
    <property type="match status" value="1"/>
</dbReference>
<dbReference type="eggNOG" id="COG0233">
    <property type="taxonomic scope" value="Bacteria"/>
</dbReference>
<proteinExistence type="predicted"/>
<dbReference type="Proteomes" id="UP000001868">
    <property type="component" value="Chromosome"/>
</dbReference>
<evidence type="ECO:0000313" key="2">
    <source>
        <dbReference type="EMBL" id="ACG79648.1"/>
    </source>
</evidence>
<organism evidence="2 3">
    <name type="scientific">Phenylobacterium zucineum (strain HLK1)</name>
    <dbReference type="NCBI Taxonomy" id="450851"/>
    <lineage>
        <taxon>Bacteria</taxon>
        <taxon>Pseudomonadati</taxon>
        <taxon>Pseudomonadota</taxon>
        <taxon>Alphaproteobacteria</taxon>
        <taxon>Caulobacterales</taxon>
        <taxon>Caulobacteraceae</taxon>
        <taxon>Phenylobacterium</taxon>
    </lineage>
</organism>
<feature type="domain" description="BLUF" evidence="1">
    <location>
        <begin position="15"/>
        <end position="109"/>
    </location>
</feature>
<dbReference type="STRING" id="450851.PHZ_c3239"/>
<dbReference type="KEGG" id="pzu:PHZ_c3239"/>
<evidence type="ECO:0000259" key="1">
    <source>
        <dbReference type="PROSITE" id="PS50925"/>
    </source>
</evidence>
<evidence type="ECO:0000313" key="3">
    <source>
        <dbReference type="Proteomes" id="UP000001868"/>
    </source>
</evidence>